<evidence type="ECO:0000256" key="3">
    <source>
        <dbReference type="ARBA" id="ARBA00023125"/>
    </source>
</evidence>
<dbReference type="PANTHER" id="PTHR43214">
    <property type="entry name" value="TWO-COMPONENT RESPONSE REGULATOR"/>
    <property type="match status" value="1"/>
</dbReference>
<keyword evidence="9" id="KW-1185">Reference proteome</keyword>
<evidence type="ECO:0000313" key="9">
    <source>
        <dbReference type="Proteomes" id="UP001519273"/>
    </source>
</evidence>
<organism evidence="8 9">
    <name type="scientific">Paenibacillus sediminis</name>
    <dbReference type="NCBI Taxonomy" id="664909"/>
    <lineage>
        <taxon>Bacteria</taxon>
        <taxon>Bacillati</taxon>
        <taxon>Bacillota</taxon>
        <taxon>Bacilli</taxon>
        <taxon>Bacillales</taxon>
        <taxon>Paenibacillaceae</taxon>
        <taxon>Paenibacillus</taxon>
    </lineage>
</organism>
<feature type="domain" description="HTH luxR-type" evidence="6">
    <location>
        <begin position="145"/>
        <end position="210"/>
    </location>
</feature>
<evidence type="ECO:0000313" key="8">
    <source>
        <dbReference type="EMBL" id="MBP1937859.1"/>
    </source>
</evidence>
<comment type="caution">
    <text evidence="8">The sequence shown here is derived from an EMBL/GenBank/DDBJ whole genome shotgun (WGS) entry which is preliminary data.</text>
</comment>
<feature type="modified residue" description="4-aspartylphosphate" evidence="5">
    <location>
        <position position="57"/>
    </location>
</feature>
<feature type="domain" description="Response regulatory" evidence="7">
    <location>
        <begin position="6"/>
        <end position="122"/>
    </location>
</feature>
<dbReference type="SMART" id="SM00448">
    <property type="entry name" value="REC"/>
    <property type="match status" value="1"/>
</dbReference>
<dbReference type="RefSeq" id="WP_209851255.1">
    <property type="nucleotide sequence ID" value="NZ_CBCRVE010000004.1"/>
</dbReference>
<dbReference type="SUPFAM" id="SSF52172">
    <property type="entry name" value="CheY-like"/>
    <property type="match status" value="1"/>
</dbReference>
<evidence type="ECO:0000256" key="5">
    <source>
        <dbReference type="PROSITE-ProRule" id="PRU00169"/>
    </source>
</evidence>
<dbReference type="InterPro" id="IPR039420">
    <property type="entry name" value="WalR-like"/>
</dbReference>
<evidence type="ECO:0000259" key="7">
    <source>
        <dbReference type="PROSITE" id="PS50110"/>
    </source>
</evidence>
<dbReference type="CDD" id="cd06170">
    <property type="entry name" value="LuxR_C_like"/>
    <property type="match status" value="1"/>
</dbReference>
<dbReference type="Gene3D" id="3.40.50.2300">
    <property type="match status" value="1"/>
</dbReference>
<dbReference type="InterPro" id="IPR000792">
    <property type="entry name" value="Tscrpt_reg_LuxR_C"/>
</dbReference>
<keyword evidence="4" id="KW-0804">Transcription</keyword>
<dbReference type="InterPro" id="IPR011006">
    <property type="entry name" value="CheY-like_superfamily"/>
</dbReference>
<dbReference type="SUPFAM" id="SSF46894">
    <property type="entry name" value="C-terminal effector domain of the bipartite response regulators"/>
    <property type="match status" value="1"/>
</dbReference>
<sequence>MNQVWRVVIIDDHPTIKIGTKLILEEQENLIVEGMASTSVEGIRLVAELQPDLVLLDYQLSEGTAETIFPEMKHRSPDSHYIILTSSEDLSIFQLLMARGASGIISKQASPAQLLHLIAGLREGVTTIPLMWLKQGVWPLPMPKPDEGSFPLTETEMKVMDRIVQGVTYDKIAAELQVSRRSIDNYLRKIYVKLAVTSRAQAIEKYTLYFRENRELYM</sequence>
<gene>
    <name evidence="8" type="ORF">J2Z20_002774</name>
</gene>
<dbReference type="EMBL" id="JAGGKP010000007">
    <property type="protein sequence ID" value="MBP1937859.1"/>
    <property type="molecule type" value="Genomic_DNA"/>
</dbReference>
<accession>A0ABS4H5P4</accession>
<dbReference type="PRINTS" id="PR00038">
    <property type="entry name" value="HTHLUXR"/>
</dbReference>
<dbReference type="PROSITE" id="PS50043">
    <property type="entry name" value="HTH_LUXR_2"/>
    <property type="match status" value="1"/>
</dbReference>
<evidence type="ECO:0000256" key="2">
    <source>
        <dbReference type="ARBA" id="ARBA00023015"/>
    </source>
</evidence>
<proteinExistence type="predicted"/>
<keyword evidence="1 5" id="KW-0597">Phosphoprotein</keyword>
<dbReference type="SMART" id="SM00421">
    <property type="entry name" value="HTH_LUXR"/>
    <property type="match status" value="1"/>
</dbReference>
<name>A0ABS4H5P4_9BACL</name>
<protein>
    <submittedName>
        <fullName evidence="8">NarL family two-component system response regulator YdfI</fullName>
    </submittedName>
</protein>
<dbReference type="PANTHER" id="PTHR43214:SF41">
    <property type="entry name" value="NITRATE_NITRITE RESPONSE REGULATOR PROTEIN NARP"/>
    <property type="match status" value="1"/>
</dbReference>
<keyword evidence="2" id="KW-0805">Transcription regulation</keyword>
<dbReference type="CDD" id="cd17535">
    <property type="entry name" value="REC_NarL-like"/>
    <property type="match status" value="1"/>
</dbReference>
<evidence type="ECO:0000256" key="4">
    <source>
        <dbReference type="ARBA" id="ARBA00023163"/>
    </source>
</evidence>
<evidence type="ECO:0000259" key="6">
    <source>
        <dbReference type="PROSITE" id="PS50043"/>
    </source>
</evidence>
<dbReference type="Proteomes" id="UP001519273">
    <property type="component" value="Unassembled WGS sequence"/>
</dbReference>
<dbReference type="InterPro" id="IPR001789">
    <property type="entry name" value="Sig_transdc_resp-reg_receiver"/>
</dbReference>
<dbReference type="Pfam" id="PF00072">
    <property type="entry name" value="Response_reg"/>
    <property type="match status" value="1"/>
</dbReference>
<dbReference type="InterPro" id="IPR016032">
    <property type="entry name" value="Sig_transdc_resp-reg_C-effctor"/>
</dbReference>
<reference evidence="8 9" key="1">
    <citation type="submission" date="2021-03" db="EMBL/GenBank/DDBJ databases">
        <title>Genomic Encyclopedia of Type Strains, Phase IV (KMG-IV): sequencing the most valuable type-strain genomes for metagenomic binning, comparative biology and taxonomic classification.</title>
        <authorList>
            <person name="Goeker M."/>
        </authorList>
    </citation>
    <scope>NUCLEOTIDE SEQUENCE [LARGE SCALE GENOMIC DNA]</scope>
    <source>
        <strain evidence="8 9">DSM 23491</strain>
    </source>
</reference>
<keyword evidence="3" id="KW-0238">DNA-binding</keyword>
<dbReference type="Pfam" id="PF00196">
    <property type="entry name" value="GerE"/>
    <property type="match status" value="1"/>
</dbReference>
<dbReference type="PROSITE" id="PS50110">
    <property type="entry name" value="RESPONSE_REGULATORY"/>
    <property type="match status" value="1"/>
</dbReference>
<dbReference type="InterPro" id="IPR058245">
    <property type="entry name" value="NreC/VraR/RcsB-like_REC"/>
</dbReference>
<evidence type="ECO:0000256" key="1">
    <source>
        <dbReference type="ARBA" id="ARBA00022553"/>
    </source>
</evidence>